<comment type="caution">
    <text evidence="3">The sequence shown here is derived from an EMBL/GenBank/DDBJ whole genome shotgun (WGS) entry which is preliminary data.</text>
</comment>
<dbReference type="EMBL" id="JBCGBO010000025">
    <property type="protein sequence ID" value="KAK9175549.1"/>
    <property type="molecule type" value="Genomic_DNA"/>
</dbReference>
<name>A0AAP0Q9Z6_9ROSI</name>
<protein>
    <recommendedName>
        <fullName evidence="2">Transposase-associated domain-containing protein</fullName>
    </recommendedName>
</protein>
<gene>
    <name evidence="3" type="ORF">WN944_027556</name>
</gene>
<evidence type="ECO:0000256" key="1">
    <source>
        <dbReference type="SAM" id="Coils"/>
    </source>
</evidence>
<accession>A0AAP0Q9Z6</accession>
<dbReference type="Pfam" id="PF13963">
    <property type="entry name" value="Transpos_assoc"/>
    <property type="match status" value="1"/>
</dbReference>
<dbReference type="InterPro" id="IPR004252">
    <property type="entry name" value="Probable_transposase_24"/>
</dbReference>
<keyword evidence="4" id="KW-1185">Reference proteome</keyword>
<proteinExistence type="predicted"/>
<sequence>MRISNRLCKEYVDGVKAFVNLAENHLNEEGKTRCPCRNCQNMELKSLDDVERHLYRHGMSFSYQRWVFHGEEIDLSSYIQTPSSINDTSHIEEVEDDEMLEMLNEIGGPMQMDCGLDESNNSNASGVHINADKFGELFDEAQKELYPGCKTFSALTFLVKLMHIKDMKQFMCVSMIVLYFGKNMKIEITVQNVVSNHFESDEFKERARKNVGNRKKLKYNHRGGSLSFLGHREKKRKATGEQPNEIELFYITHFSIKKGWSNAEAQHDYEKMKEMEQEPIAEDGTPLSPKEIVELVVGKNFRGFGFRPTLPTSGSRTSSQVENEMRGIIDSQAKELESTRNELESTRTELGKTCDELKKCQTELTDTRAIVDKQQEHMNKQQERLDRIEKFLFTAP</sequence>
<evidence type="ECO:0000259" key="2">
    <source>
        <dbReference type="Pfam" id="PF13963"/>
    </source>
</evidence>
<feature type="domain" description="Transposase-associated" evidence="2">
    <location>
        <begin position="1"/>
        <end position="71"/>
    </location>
</feature>
<keyword evidence="1" id="KW-0175">Coiled coil</keyword>
<dbReference type="AlphaFoldDB" id="A0AAP0Q9Z6"/>
<dbReference type="Proteomes" id="UP001428341">
    <property type="component" value="Unassembled WGS sequence"/>
</dbReference>
<dbReference type="Pfam" id="PF03004">
    <property type="entry name" value="Transposase_24"/>
    <property type="match status" value="1"/>
</dbReference>
<feature type="coiled-coil region" evidence="1">
    <location>
        <begin position="329"/>
        <end position="391"/>
    </location>
</feature>
<dbReference type="InterPro" id="IPR029480">
    <property type="entry name" value="Transpos_assoc"/>
</dbReference>
<evidence type="ECO:0000313" key="3">
    <source>
        <dbReference type="EMBL" id="KAK9175549.1"/>
    </source>
</evidence>
<evidence type="ECO:0000313" key="4">
    <source>
        <dbReference type="Proteomes" id="UP001428341"/>
    </source>
</evidence>
<organism evidence="3 4">
    <name type="scientific">Citrus x changshan-huyou</name>
    <dbReference type="NCBI Taxonomy" id="2935761"/>
    <lineage>
        <taxon>Eukaryota</taxon>
        <taxon>Viridiplantae</taxon>
        <taxon>Streptophyta</taxon>
        <taxon>Embryophyta</taxon>
        <taxon>Tracheophyta</taxon>
        <taxon>Spermatophyta</taxon>
        <taxon>Magnoliopsida</taxon>
        <taxon>eudicotyledons</taxon>
        <taxon>Gunneridae</taxon>
        <taxon>Pentapetalae</taxon>
        <taxon>rosids</taxon>
        <taxon>malvids</taxon>
        <taxon>Sapindales</taxon>
        <taxon>Rutaceae</taxon>
        <taxon>Aurantioideae</taxon>
        <taxon>Citrus</taxon>
    </lineage>
</organism>
<reference evidence="3 4" key="1">
    <citation type="submission" date="2024-05" db="EMBL/GenBank/DDBJ databases">
        <title>Haplotype-resolved chromosome-level genome assembly of Huyou (Citrus changshanensis).</title>
        <authorList>
            <person name="Miao C."/>
            <person name="Chen W."/>
            <person name="Wu Y."/>
            <person name="Wang L."/>
            <person name="Zhao S."/>
            <person name="Grierson D."/>
            <person name="Xu C."/>
            <person name="Chen K."/>
        </authorList>
    </citation>
    <scope>NUCLEOTIDE SEQUENCE [LARGE SCALE GENOMIC DNA]</scope>
    <source>
        <strain evidence="3">01-14</strain>
        <tissue evidence="3">Leaf</tissue>
    </source>
</reference>